<dbReference type="PIRSF" id="PIRSF003113">
    <property type="entry name" value="BolA"/>
    <property type="match status" value="1"/>
</dbReference>
<reference evidence="3" key="2">
    <citation type="submission" date="2020-09" db="EMBL/GenBank/DDBJ databases">
        <authorList>
            <person name="Sun Q."/>
            <person name="Kim S."/>
        </authorList>
    </citation>
    <scope>NUCLEOTIDE SEQUENCE</scope>
    <source>
        <strain evidence="3">KCTC 23430</strain>
    </source>
</reference>
<evidence type="ECO:0000313" key="3">
    <source>
        <dbReference type="EMBL" id="GHD25838.1"/>
    </source>
</evidence>
<dbReference type="InterPro" id="IPR002634">
    <property type="entry name" value="BolA"/>
</dbReference>
<dbReference type="InterPro" id="IPR036065">
    <property type="entry name" value="BolA-like_sf"/>
</dbReference>
<dbReference type="PANTHER" id="PTHR46229">
    <property type="entry name" value="BOLA TRANSCRIPTION REGULATOR"/>
    <property type="match status" value="1"/>
</dbReference>
<sequence>MDAATVEALLQADLADCEFVVNGEGANYDITVVGDVFEGLRPVQRQQRVYAALSDTIASGDIHAVNIRTYTRAQWQQQSQG</sequence>
<dbReference type="PANTHER" id="PTHR46229:SF4">
    <property type="entry name" value="ACID STRESS PROTEIN IBAG"/>
    <property type="match status" value="1"/>
</dbReference>
<proteinExistence type="inferred from homology"/>
<evidence type="ECO:0000256" key="2">
    <source>
        <dbReference type="RuleBase" id="RU003860"/>
    </source>
</evidence>
<gene>
    <name evidence="3" type="ORF">GCM10007053_02110</name>
</gene>
<name>A0A918XDJ9_9GAMM</name>
<dbReference type="AlphaFoldDB" id="A0A918XDJ9"/>
<reference evidence="3" key="1">
    <citation type="journal article" date="2014" name="Int. J. Syst. Evol. Microbiol.">
        <title>Complete genome sequence of Corynebacterium casei LMG S-19264T (=DSM 44701T), isolated from a smear-ripened cheese.</title>
        <authorList>
            <consortium name="US DOE Joint Genome Institute (JGI-PGF)"/>
            <person name="Walter F."/>
            <person name="Albersmeier A."/>
            <person name="Kalinowski J."/>
            <person name="Ruckert C."/>
        </authorList>
    </citation>
    <scope>NUCLEOTIDE SEQUENCE</scope>
    <source>
        <strain evidence="3">KCTC 23430</strain>
    </source>
</reference>
<dbReference type="Pfam" id="PF01722">
    <property type="entry name" value="BolA"/>
    <property type="match status" value="1"/>
</dbReference>
<keyword evidence="4" id="KW-1185">Reference proteome</keyword>
<dbReference type="EMBL" id="BMYM01000001">
    <property type="protein sequence ID" value="GHD25838.1"/>
    <property type="molecule type" value="Genomic_DNA"/>
</dbReference>
<accession>A0A918XDJ9</accession>
<evidence type="ECO:0008006" key="5">
    <source>
        <dbReference type="Google" id="ProtNLM"/>
    </source>
</evidence>
<dbReference type="RefSeq" id="WP_189474338.1">
    <property type="nucleotide sequence ID" value="NZ_BMYM01000001.1"/>
</dbReference>
<organism evidence="3 4">
    <name type="scientific">Parahalioglobus pacificus</name>
    <dbReference type="NCBI Taxonomy" id="930806"/>
    <lineage>
        <taxon>Bacteria</taxon>
        <taxon>Pseudomonadati</taxon>
        <taxon>Pseudomonadota</taxon>
        <taxon>Gammaproteobacteria</taxon>
        <taxon>Cellvibrionales</taxon>
        <taxon>Halieaceae</taxon>
        <taxon>Parahalioglobus</taxon>
    </lineage>
</organism>
<protein>
    <recommendedName>
        <fullName evidence="5">Cell division protein BolA</fullName>
    </recommendedName>
</protein>
<comment type="similarity">
    <text evidence="1 2">Belongs to the BolA/IbaG family.</text>
</comment>
<dbReference type="Proteomes" id="UP000644693">
    <property type="component" value="Unassembled WGS sequence"/>
</dbReference>
<dbReference type="SUPFAM" id="SSF82657">
    <property type="entry name" value="BolA-like"/>
    <property type="match status" value="1"/>
</dbReference>
<dbReference type="InterPro" id="IPR050961">
    <property type="entry name" value="BolA/IbaG_stress_morph_reg"/>
</dbReference>
<comment type="caution">
    <text evidence="3">The sequence shown here is derived from an EMBL/GenBank/DDBJ whole genome shotgun (WGS) entry which is preliminary data.</text>
</comment>
<evidence type="ECO:0000313" key="4">
    <source>
        <dbReference type="Proteomes" id="UP000644693"/>
    </source>
</evidence>
<dbReference type="Gene3D" id="3.30.300.90">
    <property type="entry name" value="BolA-like"/>
    <property type="match status" value="1"/>
</dbReference>
<evidence type="ECO:0000256" key="1">
    <source>
        <dbReference type="ARBA" id="ARBA00005578"/>
    </source>
</evidence>